<accession>A0A841U1D6</accession>
<dbReference type="Proteomes" id="UP000553776">
    <property type="component" value="Unassembled WGS sequence"/>
</dbReference>
<evidence type="ECO:0000313" key="11">
    <source>
        <dbReference type="Proteomes" id="UP000553776"/>
    </source>
</evidence>
<dbReference type="GO" id="GO:0012505">
    <property type="term" value="C:endomembrane system"/>
    <property type="evidence" value="ECO:0007669"/>
    <property type="project" value="TreeGrafter"/>
</dbReference>
<evidence type="ECO:0000259" key="8">
    <source>
        <dbReference type="Pfam" id="PF00534"/>
    </source>
</evidence>
<evidence type="ECO:0000256" key="3">
    <source>
        <dbReference type="ARBA" id="ARBA00032047"/>
    </source>
</evidence>
<dbReference type="SUPFAM" id="SSF53756">
    <property type="entry name" value="UDP-Glycosyltransferase/glycogen phosphorylase"/>
    <property type="match status" value="1"/>
</dbReference>
<dbReference type="GO" id="GO:0004378">
    <property type="term" value="F:GDP-Man:Man(1)GlcNAc(2)-PP-Dol alpha-1,3-mannosyltransferase activity"/>
    <property type="evidence" value="ECO:0007669"/>
    <property type="project" value="UniProtKB-EC"/>
</dbReference>
<name>A0A841U1D6_9BACL</name>
<evidence type="ECO:0000256" key="6">
    <source>
        <dbReference type="ARBA" id="ARBA00045103"/>
    </source>
</evidence>
<dbReference type="PANTHER" id="PTHR45918">
    <property type="entry name" value="ALPHA-1,3/1,6-MANNOSYLTRANSFERASE ALG2"/>
    <property type="match status" value="1"/>
</dbReference>
<evidence type="ECO:0000256" key="2">
    <source>
        <dbReference type="ARBA" id="ARBA00012649"/>
    </source>
</evidence>
<protein>
    <recommendedName>
        <fullName evidence="3">GDP-Man:Man(1)GlcNAc(2)-PP-Dol alpha-1,3-mannosyltransferase</fullName>
        <ecNumber evidence="2">2.4.1.132</ecNumber>
        <ecNumber evidence="1">2.4.1.257</ecNumber>
    </recommendedName>
    <alternativeName>
        <fullName evidence="5">GDP-Man:Man(1)GlcNAc(2)-PP-dolichol mannosyltransferase</fullName>
    </alternativeName>
    <alternativeName>
        <fullName evidence="4">GDP-Man:Man(2)GlcNAc(2)-PP-Dol alpha-1,6-mannosyltransferase</fullName>
    </alternativeName>
</protein>
<comment type="caution">
    <text evidence="10">The sequence shown here is derived from an EMBL/GenBank/DDBJ whole genome shotgun (WGS) entry which is preliminary data.</text>
</comment>
<evidence type="ECO:0000256" key="5">
    <source>
        <dbReference type="ARBA" id="ARBA00032874"/>
    </source>
</evidence>
<comment type="catalytic activity">
    <reaction evidence="6">
        <text>a beta-D-Man-(1-&gt;4)-beta-D-GlcNAc-(1-&gt;4)-alpha-D-GlcNAc-diphospho-di-trans,poly-cis-dolichol + GDP-alpha-D-mannose = an alpha-D-Man-(1-&gt;3)-beta-D-Man-(1-&gt;4)-beta-D-GlcNAc-(1-&gt;4)-alpha-D-GlcNAc-diphospho-di-trans,poly-cis-dolichol + GDP + H(+)</text>
        <dbReference type="Rhea" id="RHEA:29515"/>
        <dbReference type="Rhea" id="RHEA-COMP:19511"/>
        <dbReference type="Rhea" id="RHEA-COMP:19513"/>
        <dbReference type="ChEBI" id="CHEBI:15378"/>
        <dbReference type="ChEBI" id="CHEBI:57527"/>
        <dbReference type="ChEBI" id="CHEBI:58189"/>
        <dbReference type="ChEBI" id="CHEBI:58472"/>
        <dbReference type="ChEBI" id="CHEBI:132510"/>
        <dbReference type="EC" id="2.4.1.132"/>
    </reaction>
    <physiologicalReaction direction="left-to-right" evidence="6">
        <dbReference type="Rhea" id="RHEA:29516"/>
    </physiologicalReaction>
</comment>
<proteinExistence type="predicted"/>
<dbReference type="InterPro" id="IPR027054">
    <property type="entry name" value="ALG2"/>
</dbReference>
<reference evidence="10 11" key="1">
    <citation type="submission" date="2020-08" db="EMBL/GenBank/DDBJ databases">
        <title>Cohnella phylogeny.</title>
        <authorList>
            <person name="Dunlap C."/>
        </authorList>
    </citation>
    <scope>NUCLEOTIDE SEQUENCE [LARGE SCALE GENOMIC DNA]</scope>
    <source>
        <strain evidence="10 11">DSM 25239</strain>
    </source>
</reference>
<dbReference type="EC" id="2.4.1.257" evidence="1"/>
<dbReference type="PANTHER" id="PTHR45918:SF2">
    <property type="entry name" value="ALPHA-1,3_1,6-MANNOSYLTRANSFERASE ALG2"/>
    <property type="match status" value="1"/>
</dbReference>
<evidence type="ECO:0000313" key="10">
    <source>
        <dbReference type="EMBL" id="MBB6693252.1"/>
    </source>
</evidence>
<feature type="domain" description="Glycosyltransferase subfamily 4-like N-terminal" evidence="9">
    <location>
        <begin position="15"/>
        <end position="190"/>
    </location>
</feature>
<dbReference type="Gene3D" id="3.40.50.2000">
    <property type="entry name" value="Glycogen Phosphorylase B"/>
    <property type="match status" value="2"/>
</dbReference>
<dbReference type="InterPro" id="IPR001296">
    <property type="entry name" value="Glyco_trans_1"/>
</dbReference>
<dbReference type="RefSeq" id="WP_185137236.1">
    <property type="nucleotide sequence ID" value="NZ_JACJVR010000069.1"/>
</dbReference>
<sequence>MAKVALYHPWIYLKGGAERFIYEVITSSRHEWKIITNHFDKENTFDEFSTLDVIEINRVSVRRNFFSSGIGALKILTQRLPLEDVDVLLISSEGLGDLVGLRNNAKPIMAYCHTPLKVVHDEQTKERWMETHGEISRFLFKFFTGIFNIVDRHAWKRFDKVLCNSKEVQRRIFNAGLYKGKSKVIHPGVSSKFFNEYLPNTSEKYFLIAGRIMWTKNIELGIKAFIHSNLSIKGYKLKIAGMVDEKSGSYLEFLKRISEGEEEIDFVINPSDKELLQLYQNSVAILFTPPNEDFGIAVVEGMAVGKVVIATARGGPVEILENGETGILCKDTPEEFAIAMNMVVEDKELSRKISLQAKVAAEKYSWKHCVAQIDAEIDTLL</sequence>
<keyword evidence="10" id="KW-0808">Transferase</keyword>
<dbReference type="EMBL" id="JACJVR010000069">
    <property type="protein sequence ID" value="MBB6693252.1"/>
    <property type="molecule type" value="Genomic_DNA"/>
</dbReference>
<dbReference type="UniPathway" id="UPA00378"/>
<keyword evidence="11" id="KW-1185">Reference proteome</keyword>
<evidence type="ECO:0000259" key="9">
    <source>
        <dbReference type="Pfam" id="PF13439"/>
    </source>
</evidence>
<comment type="catalytic activity">
    <reaction evidence="7">
        <text>an alpha-D-Man-(1-&gt;3)-beta-D-Man-(1-&gt;4)-beta-D-GlcNAc-(1-&gt;4)-alpha-D-GlcNAc-diphospho-di-trans,poly-cis-dolichol + GDP-alpha-D-mannose = an alpha-D-Man-(1-&gt;3)-[alpha-D-Man-(1-&gt;6)]-beta-D-Man-(1-&gt;4)-beta-D-GlcNAc-(1-&gt;4)-alpha-D-GlcNAc-diphospho-di-trans,poly-cis-dolichol + GDP + H(+)</text>
        <dbReference type="Rhea" id="RHEA:29519"/>
        <dbReference type="Rhea" id="RHEA-COMP:19513"/>
        <dbReference type="Rhea" id="RHEA-COMP:19515"/>
        <dbReference type="ChEBI" id="CHEBI:15378"/>
        <dbReference type="ChEBI" id="CHEBI:57527"/>
        <dbReference type="ChEBI" id="CHEBI:58189"/>
        <dbReference type="ChEBI" id="CHEBI:132510"/>
        <dbReference type="ChEBI" id="CHEBI:132511"/>
        <dbReference type="EC" id="2.4.1.257"/>
    </reaction>
    <physiologicalReaction direction="left-to-right" evidence="7">
        <dbReference type="Rhea" id="RHEA:29520"/>
    </physiologicalReaction>
</comment>
<organism evidence="10 11">
    <name type="scientific">Cohnella xylanilytica</name>
    <dbReference type="NCBI Taxonomy" id="557555"/>
    <lineage>
        <taxon>Bacteria</taxon>
        <taxon>Bacillati</taxon>
        <taxon>Bacillota</taxon>
        <taxon>Bacilli</taxon>
        <taxon>Bacillales</taxon>
        <taxon>Paenibacillaceae</taxon>
        <taxon>Cohnella</taxon>
    </lineage>
</organism>
<gene>
    <name evidence="10" type="ORF">H7B90_17755</name>
</gene>
<evidence type="ECO:0000256" key="4">
    <source>
        <dbReference type="ARBA" id="ARBA00032333"/>
    </source>
</evidence>
<evidence type="ECO:0000256" key="7">
    <source>
        <dbReference type="ARBA" id="ARBA00045104"/>
    </source>
</evidence>
<feature type="domain" description="Glycosyl transferase family 1" evidence="8">
    <location>
        <begin position="192"/>
        <end position="358"/>
    </location>
</feature>
<dbReference type="EC" id="2.4.1.132" evidence="2"/>
<dbReference type="GO" id="GO:0102704">
    <property type="term" value="F:GDP-Man:Man(2)GlcNAc(2)-PP-Dol alpha-1,6-mannosyltransferase activity"/>
    <property type="evidence" value="ECO:0007669"/>
    <property type="project" value="UniProtKB-EC"/>
</dbReference>
<dbReference type="AlphaFoldDB" id="A0A841U1D6"/>
<dbReference type="InterPro" id="IPR028098">
    <property type="entry name" value="Glyco_trans_4-like_N"/>
</dbReference>
<dbReference type="Pfam" id="PF13439">
    <property type="entry name" value="Glyco_transf_4"/>
    <property type="match status" value="1"/>
</dbReference>
<dbReference type="Pfam" id="PF00534">
    <property type="entry name" value="Glycos_transf_1"/>
    <property type="match status" value="1"/>
</dbReference>
<evidence type="ECO:0000256" key="1">
    <source>
        <dbReference type="ARBA" id="ARBA00011969"/>
    </source>
</evidence>